<accession>L1LFX9</accession>
<keyword evidence="6" id="KW-0493">Microtubule</keyword>
<comment type="caution">
    <text evidence="9">The sequence shown here is derived from an EMBL/GenBank/DDBJ whole genome shotgun (WGS) entry which is preliminary data.</text>
</comment>
<dbReference type="GO" id="GO:0008017">
    <property type="term" value="F:microtubule binding"/>
    <property type="evidence" value="ECO:0007669"/>
    <property type="project" value="InterPro"/>
</dbReference>
<protein>
    <recommendedName>
        <fullName evidence="6">Kinesin-like protein</fullName>
    </recommendedName>
</protein>
<evidence type="ECO:0000256" key="5">
    <source>
        <dbReference type="PROSITE-ProRule" id="PRU00283"/>
    </source>
</evidence>
<keyword evidence="3" id="KW-0175">Coiled coil</keyword>
<dbReference type="PRINTS" id="PR00380">
    <property type="entry name" value="KINESINHEAVY"/>
</dbReference>
<evidence type="ECO:0000256" key="6">
    <source>
        <dbReference type="RuleBase" id="RU000394"/>
    </source>
</evidence>
<dbReference type="SMART" id="SM00129">
    <property type="entry name" value="KISc"/>
    <property type="match status" value="1"/>
</dbReference>
<dbReference type="CDD" id="cd00106">
    <property type="entry name" value="KISc"/>
    <property type="match status" value="1"/>
</dbReference>
<feature type="domain" description="Kinesin motor" evidence="8">
    <location>
        <begin position="257"/>
        <end position="572"/>
    </location>
</feature>
<sequence length="635" mass="71547">MTKRKLESQEYSQNDSDSLQNSLSVTFSADHRSKQCCNSTKCDDNTSATDSEHLGTISDTYSSISRNSTNDSLSMENCNKLSGKYIEKKPNANGVVKQIYYIDDTYNTSQLHTQQDDSQILSSMCDRLTPSRRADYIHTLLSGRDNDILNSSRDTISPHQDISQDLNDLHHSSGPEYESTKNISAKLGDVTTEQEEENLNNLTIGSLDRQTADFTVKISFNVPLADIDIDCYANAIIDSHQKSIAKMNYTKKEKNNNIRVVVRTHPSKDTSGIIKCEGNTIQILKPGDGKSVFKSQHPKVYEYEFDAVFGENSTQDDVYKDTCKDLLPTLFEGRTVTVFAYGSTGTGKTFTMMGDDSNMGIIQLSISDLFTMKRSYHKDITIQFSYIEVYNENIYDLLNNVDKGLELQEDSNKVNVQGLSLVTVDDEESVLQLIAKGNRHRKIHMTNANRHSSRSHAIIQFYLNSDFSSKLTFIDLAGSERLKLTSNVGDRLKEASYINQSLLALINCINSLSEKGNGRLKVKYRDSKLTHLLKNSLYGDSFIVMIALVHPDLCFFHDSYNTLKYALRAKNIEFVPTSSDIKVNKERGVRGALRESLHIIRILRSFIREEDCNTIRDNISQSDLVGSSTFVDLLT</sequence>
<keyword evidence="1 5" id="KW-0547">Nucleotide-binding</keyword>
<gene>
    <name evidence="9" type="ORF">BEWA_043730</name>
</gene>
<feature type="region of interest" description="Disordered" evidence="7">
    <location>
        <begin position="150"/>
        <end position="179"/>
    </location>
</feature>
<feature type="binding site" evidence="5">
    <location>
        <begin position="342"/>
        <end position="349"/>
    </location>
    <ligand>
        <name>ATP</name>
        <dbReference type="ChEBI" id="CHEBI:30616"/>
    </ligand>
</feature>
<dbReference type="STRING" id="1537102.L1LFX9"/>
<comment type="similarity">
    <text evidence="5 6">Belongs to the TRAFAC class myosin-kinesin ATPase superfamily. Kinesin family.</text>
</comment>
<evidence type="ECO:0000256" key="7">
    <source>
        <dbReference type="SAM" id="MobiDB-lite"/>
    </source>
</evidence>
<dbReference type="Pfam" id="PF00225">
    <property type="entry name" value="Kinesin"/>
    <property type="match status" value="1"/>
</dbReference>
<dbReference type="PANTHER" id="PTHR47968">
    <property type="entry name" value="CENTROMERE PROTEIN E"/>
    <property type="match status" value="1"/>
</dbReference>
<dbReference type="GO" id="GO:0005524">
    <property type="term" value="F:ATP binding"/>
    <property type="evidence" value="ECO:0007669"/>
    <property type="project" value="UniProtKB-UniRule"/>
</dbReference>
<organism evidence="9 10">
    <name type="scientific">Theileria equi strain WA</name>
    <dbReference type="NCBI Taxonomy" id="1537102"/>
    <lineage>
        <taxon>Eukaryota</taxon>
        <taxon>Sar</taxon>
        <taxon>Alveolata</taxon>
        <taxon>Apicomplexa</taxon>
        <taxon>Aconoidasida</taxon>
        <taxon>Piroplasmida</taxon>
        <taxon>Theileriidae</taxon>
        <taxon>Theileria</taxon>
    </lineage>
</organism>
<dbReference type="InterPro" id="IPR019821">
    <property type="entry name" value="Kinesin_motor_CS"/>
</dbReference>
<evidence type="ECO:0000256" key="2">
    <source>
        <dbReference type="ARBA" id="ARBA00022840"/>
    </source>
</evidence>
<dbReference type="GO" id="GO:0007018">
    <property type="term" value="P:microtubule-based movement"/>
    <property type="evidence" value="ECO:0007669"/>
    <property type="project" value="InterPro"/>
</dbReference>
<dbReference type="InterPro" id="IPR036961">
    <property type="entry name" value="Kinesin_motor_dom_sf"/>
</dbReference>
<proteinExistence type="inferred from homology"/>
<dbReference type="eggNOG" id="KOG0242">
    <property type="taxonomic scope" value="Eukaryota"/>
</dbReference>
<evidence type="ECO:0000256" key="4">
    <source>
        <dbReference type="ARBA" id="ARBA00023175"/>
    </source>
</evidence>
<dbReference type="InterPro" id="IPR001752">
    <property type="entry name" value="Kinesin_motor_dom"/>
</dbReference>
<dbReference type="GO" id="GO:0005874">
    <property type="term" value="C:microtubule"/>
    <property type="evidence" value="ECO:0007669"/>
    <property type="project" value="UniProtKB-KW"/>
</dbReference>
<dbReference type="PANTHER" id="PTHR47968:SF75">
    <property type="entry name" value="CENTROMERE-ASSOCIATED PROTEIN E"/>
    <property type="match status" value="1"/>
</dbReference>
<dbReference type="KEGG" id="beq:BEWA_043730"/>
<dbReference type="PROSITE" id="PS50067">
    <property type="entry name" value="KINESIN_MOTOR_2"/>
    <property type="match status" value="1"/>
</dbReference>
<dbReference type="Gene3D" id="3.40.850.10">
    <property type="entry name" value="Kinesin motor domain"/>
    <property type="match status" value="1"/>
</dbReference>
<feature type="compositionally biased region" description="Polar residues" evidence="7">
    <location>
        <begin position="9"/>
        <end position="20"/>
    </location>
</feature>
<keyword evidence="2 5" id="KW-0067">ATP-binding</keyword>
<dbReference type="GO" id="GO:0003777">
    <property type="term" value="F:microtubule motor activity"/>
    <property type="evidence" value="ECO:0007669"/>
    <property type="project" value="InterPro"/>
</dbReference>
<dbReference type="VEuPathDB" id="PiroplasmaDB:BEWA_043730"/>
<feature type="compositionally biased region" description="Polar residues" evidence="7">
    <location>
        <begin position="150"/>
        <end position="166"/>
    </location>
</feature>
<evidence type="ECO:0000313" key="10">
    <source>
        <dbReference type="Proteomes" id="UP000031512"/>
    </source>
</evidence>
<dbReference type="InterPro" id="IPR027640">
    <property type="entry name" value="Kinesin-like_fam"/>
</dbReference>
<dbReference type="RefSeq" id="XP_004833784.1">
    <property type="nucleotide sequence ID" value="XM_004833727.1"/>
</dbReference>
<dbReference type="SUPFAM" id="SSF52540">
    <property type="entry name" value="P-loop containing nucleoside triphosphate hydrolases"/>
    <property type="match status" value="1"/>
</dbReference>
<dbReference type="EMBL" id="ACOU01000002">
    <property type="protein sequence ID" value="EKX74332.1"/>
    <property type="molecule type" value="Genomic_DNA"/>
</dbReference>
<evidence type="ECO:0000256" key="3">
    <source>
        <dbReference type="ARBA" id="ARBA00023054"/>
    </source>
</evidence>
<dbReference type="PROSITE" id="PS00411">
    <property type="entry name" value="KINESIN_MOTOR_1"/>
    <property type="match status" value="1"/>
</dbReference>
<dbReference type="AlphaFoldDB" id="L1LFX9"/>
<name>L1LFX9_THEEQ</name>
<dbReference type="InterPro" id="IPR027417">
    <property type="entry name" value="P-loop_NTPase"/>
</dbReference>
<feature type="region of interest" description="Disordered" evidence="7">
    <location>
        <begin position="1"/>
        <end position="20"/>
    </location>
</feature>
<evidence type="ECO:0000256" key="1">
    <source>
        <dbReference type="ARBA" id="ARBA00022741"/>
    </source>
</evidence>
<keyword evidence="4 5" id="KW-0505">Motor protein</keyword>
<dbReference type="GeneID" id="15807780"/>
<evidence type="ECO:0000259" key="8">
    <source>
        <dbReference type="PROSITE" id="PS50067"/>
    </source>
</evidence>
<dbReference type="OrthoDB" id="365160at2759"/>
<reference evidence="9 10" key="1">
    <citation type="journal article" date="2012" name="BMC Genomics">
        <title>Comparative genomic analysis and phylogenetic position of Theileria equi.</title>
        <authorList>
            <person name="Kappmeyer L.S."/>
            <person name="Thiagarajan M."/>
            <person name="Herndon D.R."/>
            <person name="Ramsay J.D."/>
            <person name="Caler E."/>
            <person name="Djikeng A."/>
            <person name="Gillespie J.J."/>
            <person name="Lau A.O."/>
            <person name="Roalson E.H."/>
            <person name="Silva J.C."/>
            <person name="Silva M.G."/>
            <person name="Suarez C.E."/>
            <person name="Ueti M.W."/>
            <person name="Nene V.M."/>
            <person name="Mealey R.H."/>
            <person name="Knowles D.P."/>
            <person name="Brayton K.A."/>
        </authorList>
    </citation>
    <scope>NUCLEOTIDE SEQUENCE [LARGE SCALE GENOMIC DNA]</scope>
    <source>
        <strain evidence="9 10">WA</strain>
    </source>
</reference>
<dbReference type="Proteomes" id="UP000031512">
    <property type="component" value="Unassembled WGS sequence"/>
</dbReference>
<evidence type="ECO:0000313" key="9">
    <source>
        <dbReference type="EMBL" id="EKX74332.1"/>
    </source>
</evidence>
<keyword evidence="10" id="KW-1185">Reference proteome</keyword>